<dbReference type="EMBL" id="CATOUU010000409">
    <property type="protein sequence ID" value="CAI9928641.1"/>
    <property type="molecule type" value="Genomic_DNA"/>
</dbReference>
<evidence type="ECO:0000313" key="2">
    <source>
        <dbReference type="EMBL" id="CAL6064412.1"/>
    </source>
</evidence>
<sequence length="47" mass="5275">MTEALKKCNANVDEVKLQWKLQVNDEVLAKSYEQGVKLGKKALEVGK</sequence>
<reference evidence="2 3" key="2">
    <citation type="submission" date="2024-07" db="EMBL/GenBank/DDBJ databases">
        <authorList>
            <person name="Akdeniz Z."/>
        </authorList>
    </citation>
    <scope>NUCLEOTIDE SEQUENCE [LARGE SCALE GENOMIC DNA]</scope>
</reference>
<dbReference type="AlphaFoldDB" id="A0AA86P126"/>
<name>A0AA86P126_9EUKA</name>
<reference evidence="1" key="1">
    <citation type="submission" date="2023-06" db="EMBL/GenBank/DDBJ databases">
        <authorList>
            <person name="Kurt Z."/>
        </authorList>
    </citation>
    <scope>NUCLEOTIDE SEQUENCE</scope>
</reference>
<dbReference type="Proteomes" id="UP001642409">
    <property type="component" value="Unassembled WGS sequence"/>
</dbReference>
<gene>
    <name evidence="1" type="ORF">HINF_LOCUS16286</name>
    <name evidence="2" type="ORF">HINF_LOCUS51342</name>
</gene>
<evidence type="ECO:0000313" key="3">
    <source>
        <dbReference type="Proteomes" id="UP001642409"/>
    </source>
</evidence>
<comment type="caution">
    <text evidence="1">The sequence shown here is derived from an EMBL/GenBank/DDBJ whole genome shotgun (WGS) entry which is preliminary data.</text>
</comment>
<protein>
    <submittedName>
        <fullName evidence="1">A-type flavoprotein</fullName>
    </submittedName>
    <submittedName>
        <fullName evidence="2">A-type_flavoprotein</fullName>
    </submittedName>
</protein>
<evidence type="ECO:0000313" key="1">
    <source>
        <dbReference type="EMBL" id="CAI9928641.1"/>
    </source>
</evidence>
<dbReference type="EMBL" id="CAXDID020000250">
    <property type="protein sequence ID" value="CAL6064412.1"/>
    <property type="molecule type" value="Genomic_DNA"/>
</dbReference>
<organism evidence="1">
    <name type="scientific">Hexamita inflata</name>
    <dbReference type="NCBI Taxonomy" id="28002"/>
    <lineage>
        <taxon>Eukaryota</taxon>
        <taxon>Metamonada</taxon>
        <taxon>Diplomonadida</taxon>
        <taxon>Hexamitidae</taxon>
        <taxon>Hexamitinae</taxon>
        <taxon>Hexamita</taxon>
    </lineage>
</organism>
<keyword evidence="3" id="KW-1185">Reference proteome</keyword>
<accession>A0AA86P126</accession>
<proteinExistence type="predicted"/>